<dbReference type="PROSITE" id="PS51406">
    <property type="entry name" value="FIBRINOGEN_C_2"/>
    <property type="match status" value="1"/>
</dbReference>
<feature type="domain" description="EGF-like" evidence="8">
    <location>
        <begin position="141"/>
        <end position="184"/>
    </location>
</feature>
<evidence type="ECO:0000313" key="10">
    <source>
        <dbReference type="Proteomes" id="UP000887566"/>
    </source>
</evidence>
<keyword evidence="6" id="KW-0472">Membrane</keyword>
<evidence type="ECO:0000313" key="11">
    <source>
        <dbReference type="WBParaSite" id="PSAMB.scaffold2300size24055.g17230.t1"/>
    </source>
</evidence>
<evidence type="ECO:0000256" key="3">
    <source>
        <dbReference type="PROSITE-ProRule" id="PRU00076"/>
    </source>
</evidence>
<dbReference type="SUPFAM" id="SSF56496">
    <property type="entry name" value="Fibrinogen C-terminal domain-like"/>
    <property type="match status" value="1"/>
</dbReference>
<dbReference type="InterPro" id="IPR002181">
    <property type="entry name" value="Fibrinogen_a/b/g_C_dom"/>
</dbReference>
<dbReference type="InterPro" id="IPR002172">
    <property type="entry name" value="LDrepeatLR_classA_rpt"/>
</dbReference>
<dbReference type="SUPFAM" id="SSF57424">
    <property type="entry name" value="LDL receptor-like module"/>
    <property type="match status" value="2"/>
</dbReference>
<dbReference type="AlphaFoldDB" id="A0A914VPY5"/>
<dbReference type="GO" id="GO:0005615">
    <property type="term" value="C:extracellular space"/>
    <property type="evidence" value="ECO:0007669"/>
    <property type="project" value="TreeGrafter"/>
</dbReference>
<proteinExistence type="predicted"/>
<dbReference type="Pfam" id="PF00057">
    <property type="entry name" value="Ldl_recept_a"/>
    <property type="match status" value="1"/>
</dbReference>
<dbReference type="InterPro" id="IPR036055">
    <property type="entry name" value="LDL_receptor-like_sf"/>
</dbReference>
<reference evidence="11" key="1">
    <citation type="submission" date="2022-11" db="UniProtKB">
        <authorList>
            <consortium name="WormBaseParasite"/>
        </authorList>
    </citation>
    <scope>IDENTIFICATION</scope>
</reference>
<dbReference type="InterPro" id="IPR050373">
    <property type="entry name" value="Fibrinogen_C-term_domain"/>
</dbReference>
<protein>
    <submittedName>
        <fullName evidence="11">Fibrinogen C-terminal domain-containing protein</fullName>
    </submittedName>
</protein>
<dbReference type="Gene3D" id="4.10.400.10">
    <property type="entry name" value="Low-density Lipoprotein Receptor"/>
    <property type="match status" value="3"/>
</dbReference>
<dbReference type="PROSITE" id="PS01186">
    <property type="entry name" value="EGF_2"/>
    <property type="match status" value="1"/>
</dbReference>
<keyword evidence="6" id="KW-1133">Transmembrane helix</keyword>
<dbReference type="SMART" id="SM00186">
    <property type="entry name" value="FBG"/>
    <property type="match status" value="1"/>
</dbReference>
<dbReference type="WBParaSite" id="PSAMB.scaffold2300size24055.g17230.t1">
    <property type="protein sequence ID" value="PSAMB.scaffold2300size24055.g17230.t1"/>
    <property type="gene ID" value="PSAMB.scaffold2300size24055.g17230"/>
</dbReference>
<dbReference type="Gene3D" id="3.90.215.10">
    <property type="entry name" value="Gamma Fibrinogen, chain A, domain 1"/>
    <property type="match status" value="1"/>
</dbReference>
<dbReference type="InterPro" id="IPR036056">
    <property type="entry name" value="Fibrinogen-like_C"/>
</dbReference>
<feature type="signal peptide" evidence="7">
    <location>
        <begin position="1"/>
        <end position="16"/>
    </location>
</feature>
<evidence type="ECO:0000256" key="5">
    <source>
        <dbReference type="SAM" id="MobiDB-lite"/>
    </source>
</evidence>
<feature type="domain" description="Fibrinogen C-terminal" evidence="9">
    <location>
        <begin position="331"/>
        <end position="514"/>
    </location>
</feature>
<evidence type="ECO:0000256" key="6">
    <source>
        <dbReference type="SAM" id="Phobius"/>
    </source>
</evidence>
<name>A0A914VPY5_9BILA</name>
<evidence type="ECO:0000256" key="4">
    <source>
        <dbReference type="PROSITE-ProRule" id="PRU00124"/>
    </source>
</evidence>
<dbReference type="PROSITE" id="PS50068">
    <property type="entry name" value="LDLRA_2"/>
    <property type="match status" value="2"/>
</dbReference>
<dbReference type="InterPro" id="IPR000742">
    <property type="entry name" value="EGF"/>
</dbReference>
<dbReference type="InterPro" id="IPR014716">
    <property type="entry name" value="Fibrinogen_a/b/g_C_1"/>
</dbReference>
<feature type="chain" id="PRO_5036826052" evidence="7">
    <location>
        <begin position="17"/>
        <end position="593"/>
    </location>
</feature>
<dbReference type="Pfam" id="PF00147">
    <property type="entry name" value="Fibrinogen_C"/>
    <property type="match status" value="1"/>
</dbReference>
<evidence type="ECO:0000259" key="8">
    <source>
        <dbReference type="PROSITE" id="PS50026"/>
    </source>
</evidence>
<keyword evidence="7" id="KW-0732">Signal</keyword>
<feature type="region of interest" description="Disordered" evidence="5">
    <location>
        <begin position="190"/>
        <end position="253"/>
    </location>
</feature>
<evidence type="ECO:0000259" key="9">
    <source>
        <dbReference type="PROSITE" id="PS51406"/>
    </source>
</evidence>
<dbReference type="Pfam" id="PF12947">
    <property type="entry name" value="EGF_3"/>
    <property type="match status" value="1"/>
</dbReference>
<dbReference type="SMART" id="SM00192">
    <property type="entry name" value="LDLa"/>
    <property type="match status" value="3"/>
</dbReference>
<feature type="transmembrane region" description="Helical" evidence="6">
    <location>
        <begin position="573"/>
        <end position="591"/>
    </location>
</feature>
<evidence type="ECO:0000256" key="7">
    <source>
        <dbReference type="SAM" id="SignalP"/>
    </source>
</evidence>
<evidence type="ECO:0000256" key="1">
    <source>
        <dbReference type="ARBA" id="ARBA00022536"/>
    </source>
</evidence>
<dbReference type="PRINTS" id="PR00261">
    <property type="entry name" value="LDLRECEPTOR"/>
</dbReference>
<dbReference type="Gene3D" id="2.10.25.10">
    <property type="entry name" value="Laminin"/>
    <property type="match status" value="1"/>
</dbReference>
<feature type="disulfide bond" evidence="4">
    <location>
        <begin position="42"/>
        <end position="60"/>
    </location>
</feature>
<keyword evidence="1 3" id="KW-0245">EGF-like domain</keyword>
<feature type="disulfide bond" evidence="3">
    <location>
        <begin position="153"/>
        <end position="170"/>
    </location>
</feature>
<dbReference type="PANTHER" id="PTHR19143">
    <property type="entry name" value="FIBRINOGEN/TENASCIN/ANGIOPOEITIN"/>
    <property type="match status" value="1"/>
</dbReference>
<keyword evidence="6" id="KW-0812">Transmembrane</keyword>
<sequence length="593" mass="62520">MIWLLLAVCLQYGVESQVIAPIAANYPTRVPGTCGSTTFFDCGGGNCINFTSVRDCIVDCADGSDELCGQGLSICDVGLPGAEGCGNCYNPLTAIIENTCKDRRWQNLCPRAGTYKCATTLNCVFQDWVLDGTNECADWSDENPCIENRANRCSANALCTFTAATQVTDCTCNVGFSGDGVTCTAISTASGGTTTTATTTTTTPTTTSTSTTTTTPTTTPITTATSITTATTGTATSTSTTTTTTTTTTSTSTPPNTGACPEFACVRGGCVSDTQVLDGKVDCPNDSSDEDYCTTQLVTCPDQCAYSVSTHRFACGCDDQLTVRNASGYCIPSTYLPFDCADIIGINSNAVNGVERLYNPLCMTPSRAICQFYAYCDQSTLQGGWTMLLRKSNDTFNFSRSYSEYKTGFGNQSQDYYIGNDVIHRISSMQPYELAVAGRFAASKQAVAVRYKNFSIGTEASGYALRIGAIKDSFGTTADELLKFNGSAFSARDQGPLTSCATAKEGGWWWSAACSAVGALTVPLIADPIDANVKGIFWGGQNLSAVTLLIRPADYIPPPGKPLDPIGSSACSIYSGLSIIINAAAIVLLFARV</sequence>
<keyword evidence="10" id="KW-1185">Reference proteome</keyword>
<evidence type="ECO:0000256" key="2">
    <source>
        <dbReference type="ARBA" id="ARBA00023157"/>
    </source>
</evidence>
<keyword evidence="2 3" id="KW-1015">Disulfide bond</keyword>
<dbReference type="CDD" id="cd00112">
    <property type="entry name" value="LDLa"/>
    <property type="match status" value="1"/>
</dbReference>
<dbReference type="PROSITE" id="PS50026">
    <property type="entry name" value="EGF_3"/>
    <property type="match status" value="1"/>
</dbReference>
<dbReference type="Proteomes" id="UP000887566">
    <property type="component" value="Unplaced"/>
</dbReference>
<dbReference type="InterPro" id="IPR024731">
    <property type="entry name" value="NELL2-like_EGF"/>
</dbReference>
<accession>A0A914VPY5</accession>
<organism evidence="10 11">
    <name type="scientific">Plectus sambesii</name>
    <dbReference type="NCBI Taxonomy" id="2011161"/>
    <lineage>
        <taxon>Eukaryota</taxon>
        <taxon>Metazoa</taxon>
        <taxon>Ecdysozoa</taxon>
        <taxon>Nematoda</taxon>
        <taxon>Chromadorea</taxon>
        <taxon>Plectida</taxon>
        <taxon>Plectina</taxon>
        <taxon>Plectoidea</taxon>
        <taxon>Plectidae</taxon>
        <taxon>Plectus</taxon>
    </lineage>
</organism>
<comment type="caution">
    <text evidence="3">Lacks conserved residue(s) required for the propagation of feature annotation.</text>
</comment>